<organism evidence="2 3">
    <name type="scientific">Maioricimonas rarisocia</name>
    <dbReference type="NCBI Taxonomy" id="2528026"/>
    <lineage>
        <taxon>Bacteria</taxon>
        <taxon>Pseudomonadati</taxon>
        <taxon>Planctomycetota</taxon>
        <taxon>Planctomycetia</taxon>
        <taxon>Planctomycetales</taxon>
        <taxon>Planctomycetaceae</taxon>
        <taxon>Maioricimonas</taxon>
    </lineage>
</organism>
<sequence>MDAVQIHCPKCGKGLRLKDRSKLGRKGKCPACGHGFLLQAPPEEEEVSLELAGDEAPVGTGAQWVPDEPAASALQASESSAVAIDTDPGPGIALDVSDGGVERLKEIKRRNARRQRTTLILGVLALLVVGGAGYALIPYLEDQPAPIPKEAEPAAPVAENTEPADVAAPSGAITRASLRSNVELVEQFEPTDGEPIRLLMVPSGANVVIHLRPAEIWSDEVAFQELRASLTADVVAWLEETLRTVCRREPKQIEEALITMMLGAIGTEPEVSTVVRLVEEEKMSDLIEEFGGQRINEGATTRIYVRDGETRVIADARTFAIAPESAASEIEEWITTSNYNVPTGIFELLDQTDRQRLATVLFEIDDVKRHEQELFSAEALPAMQHVIDWFGDDVETVSWSLHFAENFHSELFLRPRTRGAQKIVSAPVLAKTVEQKLADLPHIMQDDVIGRMSPSSRGYLRIIGRFPAMLEAFQMATVTRMGPTFVRLTTALPPQAAPNLALGALFTWDESRRTDYTAAAPPVLVAQGNGGAKLPDSVAERLRTVIVDTEFSRTPLQEAVGYLADELKVKLIINGDALKLSGYTQNMPQTFKLGKVPAVRSFHEILKQYDGKGKEADRMVIVVDEQKKQIELTTKGVADKEGKMPFDTSPE</sequence>
<dbReference type="RefSeq" id="WP_145370112.1">
    <property type="nucleotide sequence ID" value="NZ_CP036275.1"/>
</dbReference>
<reference evidence="2 3" key="1">
    <citation type="submission" date="2019-02" db="EMBL/GenBank/DDBJ databases">
        <title>Deep-cultivation of Planctomycetes and their phenomic and genomic characterization uncovers novel biology.</title>
        <authorList>
            <person name="Wiegand S."/>
            <person name="Jogler M."/>
            <person name="Boedeker C."/>
            <person name="Pinto D."/>
            <person name="Vollmers J."/>
            <person name="Rivas-Marin E."/>
            <person name="Kohn T."/>
            <person name="Peeters S.H."/>
            <person name="Heuer A."/>
            <person name="Rast P."/>
            <person name="Oberbeckmann S."/>
            <person name="Bunk B."/>
            <person name="Jeske O."/>
            <person name="Meyerdierks A."/>
            <person name="Storesund J.E."/>
            <person name="Kallscheuer N."/>
            <person name="Luecker S."/>
            <person name="Lage O.M."/>
            <person name="Pohl T."/>
            <person name="Merkel B.J."/>
            <person name="Hornburger P."/>
            <person name="Mueller R.-W."/>
            <person name="Bruemmer F."/>
            <person name="Labrenz M."/>
            <person name="Spormann A.M."/>
            <person name="Op den Camp H."/>
            <person name="Overmann J."/>
            <person name="Amann R."/>
            <person name="Jetten M.S.M."/>
            <person name="Mascher T."/>
            <person name="Medema M.H."/>
            <person name="Devos D.P."/>
            <person name="Kaster A.-K."/>
            <person name="Ovreas L."/>
            <person name="Rohde M."/>
            <person name="Galperin M.Y."/>
            <person name="Jogler C."/>
        </authorList>
    </citation>
    <scope>NUCLEOTIDE SEQUENCE [LARGE SCALE GENOMIC DNA]</scope>
    <source>
        <strain evidence="2 3">Mal4</strain>
    </source>
</reference>
<evidence type="ECO:0000313" key="2">
    <source>
        <dbReference type="EMBL" id="QDU38868.1"/>
    </source>
</evidence>
<dbReference type="KEGG" id="mri:Mal4_32000"/>
<keyword evidence="1" id="KW-0472">Membrane</keyword>
<accession>A0A517Z8Q3</accession>
<keyword evidence="1" id="KW-0812">Transmembrane</keyword>
<dbReference type="OrthoDB" id="207848at2"/>
<name>A0A517Z8Q3_9PLAN</name>
<dbReference type="AlphaFoldDB" id="A0A517Z8Q3"/>
<proteinExistence type="predicted"/>
<keyword evidence="3" id="KW-1185">Reference proteome</keyword>
<evidence type="ECO:0000256" key="1">
    <source>
        <dbReference type="SAM" id="Phobius"/>
    </source>
</evidence>
<protein>
    <submittedName>
        <fullName evidence="2">Uncharacterized protein</fullName>
    </submittedName>
</protein>
<feature type="transmembrane region" description="Helical" evidence="1">
    <location>
        <begin position="118"/>
        <end position="140"/>
    </location>
</feature>
<keyword evidence="1" id="KW-1133">Transmembrane helix</keyword>
<dbReference type="Proteomes" id="UP000320496">
    <property type="component" value="Chromosome"/>
</dbReference>
<gene>
    <name evidence="2" type="ORF">Mal4_32000</name>
</gene>
<evidence type="ECO:0000313" key="3">
    <source>
        <dbReference type="Proteomes" id="UP000320496"/>
    </source>
</evidence>
<dbReference type="EMBL" id="CP036275">
    <property type="protein sequence ID" value="QDU38868.1"/>
    <property type="molecule type" value="Genomic_DNA"/>
</dbReference>